<dbReference type="EMBL" id="CP000245">
    <property type="protein sequence ID" value="AEG92764.1"/>
    <property type="molecule type" value="Genomic_DNA"/>
</dbReference>
<dbReference type="CDD" id="cd06189">
    <property type="entry name" value="flavin_oxioreductase"/>
    <property type="match status" value="1"/>
</dbReference>
<dbReference type="InterPro" id="IPR006058">
    <property type="entry name" value="2Fe2S_fd_BS"/>
</dbReference>
<dbReference type="PANTHER" id="PTHR47354:SF5">
    <property type="entry name" value="PROTEIN RFBI"/>
    <property type="match status" value="1"/>
</dbReference>
<dbReference type="GO" id="GO:0016491">
    <property type="term" value="F:oxidoreductase activity"/>
    <property type="evidence" value="ECO:0007669"/>
    <property type="project" value="InterPro"/>
</dbReference>
<dbReference type="InterPro" id="IPR050415">
    <property type="entry name" value="MRET"/>
</dbReference>
<dbReference type="Gene3D" id="3.40.50.80">
    <property type="entry name" value="Nucleotide-binding domain of ferredoxin-NADP reductase (FNR) module"/>
    <property type="match status" value="1"/>
</dbReference>
<dbReference type="STRING" id="365046.Rta_16720"/>
<sequence>MAHDIRIAGTDLHFPCESGQNLLDAALKAGIEMPYSCRKGVCGNCAGAVPSGPVHSPPSEVAPAGQHLFCQCVPLGDLEIAPPAWHRAEPGARKTFAAKVYRNTRAADDVSVLQLRLPPGQRARFKAGQYLQLVLPDGSRRSYSMANPPHESDMLQLHVRHVPGGRFSAIVAGLEPGEVLQLELPFGSFELREQAGAPLLCVAGGTGFAPVKSLLDDLVKKRVRRPVTLIWGGRNRAGLYLLGAVERWRLQLPGFSFLPAVEDAADAQALGGFHGRVDQALLAHCPSLAGWEVYCCGAPAMVAAVRQACVAGRGLAPQRFHSDAFVPGPAAAAPDTLPAPPQA</sequence>
<keyword evidence="2" id="KW-0001">2Fe-2S</keyword>
<protein>
    <submittedName>
        <fullName evidence="5">Ferredoxin--NAD(+) reductase-like protein</fullName>
    </submittedName>
</protein>
<name>F5Y678_RAMTT</name>
<dbReference type="eggNOG" id="COG0543">
    <property type="taxonomic scope" value="Bacteria"/>
</dbReference>
<dbReference type="PROSITE" id="PS00197">
    <property type="entry name" value="2FE2S_FER_1"/>
    <property type="match status" value="1"/>
</dbReference>
<accession>F5Y678</accession>
<dbReference type="InterPro" id="IPR036010">
    <property type="entry name" value="2Fe-2S_ferredoxin-like_sf"/>
</dbReference>
<dbReference type="PATRIC" id="fig|365046.3.peg.1705"/>
<dbReference type="InterPro" id="IPR012675">
    <property type="entry name" value="Beta-grasp_dom_sf"/>
</dbReference>
<dbReference type="Pfam" id="PF00175">
    <property type="entry name" value="NAD_binding_1"/>
    <property type="match status" value="1"/>
</dbReference>
<dbReference type="InterPro" id="IPR001041">
    <property type="entry name" value="2Fe-2S_ferredoxin-type"/>
</dbReference>
<dbReference type="SUPFAM" id="SSF54292">
    <property type="entry name" value="2Fe-2S ferredoxin-like"/>
    <property type="match status" value="1"/>
</dbReference>
<dbReference type="GO" id="GO:0051537">
    <property type="term" value="F:2 iron, 2 sulfur cluster binding"/>
    <property type="evidence" value="ECO:0007669"/>
    <property type="project" value="UniProtKB-KW"/>
</dbReference>
<evidence type="ECO:0000256" key="1">
    <source>
        <dbReference type="ARBA" id="ARBA00001974"/>
    </source>
</evidence>
<evidence type="ECO:0000259" key="4">
    <source>
        <dbReference type="PROSITE" id="PS51384"/>
    </source>
</evidence>
<dbReference type="PROSITE" id="PS51085">
    <property type="entry name" value="2FE2S_FER_2"/>
    <property type="match status" value="1"/>
</dbReference>
<dbReference type="InterPro" id="IPR017938">
    <property type="entry name" value="Riboflavin_synthase-like_b-brl"/>
</dbReference>
<dbReference type="PRINTS" id="PR00410">
    <property type="entry name" value="PHEHYDRXLASE"/>
</dbReference>
<dbReference type="RefSeq" id="WP_013900996.1">
    <property type="nucleotide sequence ID" value="NC_015677.1"/>
</dbReference>
<evidence type="ECO:0000313" key="6">
    <source>
        <dbReference type="Proteomes" id="UP000008385"/>
    </source>
</evidence>
<feature type="domain" description="FAD-binding FR-type" evidence="4">
    <location>
        <begin position="93"/>
        <end position="192"/>
    </location>
</feature>
<dbReference type="eggNOG" id="COG0633">
    <property type="taxonomic scope" value="Bacteria"/>
</dbReference>
<gene>
    <name evidence="5" type="ordered locus">Rta_16720</name>
</gene>
<organism evidence="5 6">
    <name type="scientific">Ramlibacter tataouinensis (strain ATCC BAA-407 / DSM 14655 / LMG 21543 / TTB310)</name>
    <dbReference type="NCBI Taxonomy" id="365046"/>
    <lineage>
        <taxon>Bacteria</taxon>
        <taxon>Pseudomonadati</taxon>
        <taxon>Pseudomonadota</taxon>
        <taxon>Betaproteobacteria</taxon>
        <taxon>Burkholderiales</taxon>
        <taxon>Comamonadaceae</taxon>
        <taxon>Ramlibacter</taxon>
    </lineage>
</organism>
<dbReference type="PANTHER" id="PTHR47354">
    <property type="entry name" value="NADH OXIDOREDUCTASE HCR"/>
    <property type="match status" value="1"/>
</dbReference>
<dbReference type="InterPro" id="IPR017927">
    <property type="entry name" value="FAD-bd_FR_type"/>
</dbReference>
<reference evidence="5 6" key="2">
    <citation type="journal article" date="2011" name="PLoS ONE">
        <title>The Cyst-Dividing Bacterium Ramlibacter tataouinensis TTB310 Genome Reveals a Well-Stocked Toolbox for Adaptation to a Desert Environment.</title>
        <authorList>
            <person name="De Luca G."/>
            <person name="Barakat M."/>
            <person name="Ortet P."/>
            <person name="Fochesato S."/>
            <person name="Jourlin-Castelli C."/>
            <person name="Ansaldi M."/>
            <person name="Py B."/>
            <person name="Fichant G."/>
            <person name="Coutinho P.M."/>
            <person name="Voulhoux R."/>
            <person name="Bastien O."/>
            <person name="Marechal E."/>
            <person name="Henrissat B."/>
            <person name="Quentin Y."/>
            <person name="Noirot P."/>
            <person name="Filloux A."/>
            <person name="Mejean V."/>
            <person name="Dubow M.S."/>
            <person name="Barras F."/>
            <person name="Barbe V."/>
            <person name="Weissenbach J."/>
            <person name="Mihalcescu I."/>
            <person name="Vermeglio A."/>
            <person name="Achouak W."/>
            <person name="Heulin T."/>
        </authorList>
    </citation>
    <scope>NUCLEOTIDE SEQUENCE [LARGE SCALE GENOMIC DNA]</scope>
    <source>
        <strain evidence="6">ATCC BAA-407 / DSM 14655 / LMG 21543 / TTB310</strain>
    </source>
</reference>
<dbReference type="HOGENOM" id="CLU_003827_7_0_4"/>
<dbReference type="Gene3D" id="3.10.20.30">
    <property type="match status" value="1"/>
</dbReference>
<dbReference type="KEGG" id="rta:Rta_16720"/>
<dbReference type="CDD" id="cd00207">
    <property type="entry name" value="fer2"/>
    <property type="match status" value="1"/>
</dbReference>
<dbReference type="Gene3D" id="2.40.30.10">
    <property type="entry name" value="Translation factors"/>
    <property type="match status" value="1"/>
</dbReference>
<proteinExistence type="predicted"/>
<dbReference type="InterPro" id="IPR008333">
    <property type="entry name" value="Cbr1-like_FAD-bd_dom"/>
</dbReference>
<dbReference type="OrthoDB" id="9806195at2"/>
<feature type="domain" description="2Fe-2S ferredoxin-type" evidence="3">
    <location>
        <begin position="3"/>
        <end position="86"/>
    </location>
</feature>
<keyword evidence="2" id="KW-0479">Metal-binding</keyword>
<dbReference type="InterPro" id="IPR039261">
    <property type="entry name" value="FNR_nucleotide-bd"/>
</dbReference>
<dbReference type="InterPro" id="IPR001433">
    <property type="entry name" value="OxRdtase_FAD/NAD-bd"/>
</dbReference>
<evidence type="ECO:0000256" key="2">
    <source>
        <dbReference type="ARBA" id="ARBA00022714"/>
    </source>
</evidence>
<dbReference type="Pfam" id="PF00970">
    <property type="entry name" value="FAD_binding_6"/>
    <property type="match status" value="1"/>
</dbReference>
<keyword evidence="2" id="KW-0411">Iron-sulfur</keyword>
<dbReference type="Proteomes" id="UP000008385">
    <property type="component" value="Chromosome"/>
</dbReference>
<dbReference type="SUPFAM" id="SSF63380">
    <property type="entry name" value="Riboflavin synthase domain-like"/>
    <property type="match status" value="1"/>
</dbReference>
<comment type="cofactor">
    <cofactor evidence="1">
        <name>FAD</name>
        <dbReference type="ChEBI" id="CHEBI:57692"/>
    </cofactor>
</comment>
<keyword evidence="2" id="KW-0408">Iron</keyword>
<reference evidence="6" key="1">
    <citation type="submission" date="2006-01" db="EMBL/GenBank/DDBJ databases">
        <title>Genome of the cyst-dividing bacterium Ramlibacter tataouinensis.</title>
        <authorList>
            <person name="Barakat M."/>
            <person name="Ortet P."/>
            <person name="De Luca G."/>
            <person name="Jourlin-Castelli C."/>
            <person name="Ansaldi M."/>
            <person name="Py B."/>
            <person name="Fichant G."/>
            <person name="Coutinho P."/>
            <person name="Voulhoux R."/>
            <person name="Bastien O."/>
            <person name="Roy S."/>
            <person name="Marechal E."/>
            <person name="Henrissat B."/>
            <person name="Quentin Y."/>
            <person name="Noirot P."/>
            <person name="Filloux A."/>
            <person name="Mejean V."/>
            <person name="DuBow M."/>
            <person name="Barras F."/>
            <person name="Heulin T."/>
        </authorList>
    </citation>
    <scope>NUCLEOTIDE SEQUENCE [LARGE SCALE GENOMIC DNA]</scope>
    <source>
        <strain evidence="6">ATCC BAA-407 / DSM 14655 / LMG 21543 / TTB310</strain>
    </source>
</reference>
<evidence type="ECO:0000313" key="5">
    <source>
        <dbReference type="EMBL" id="AEG92764.1"/>
    </source>
</evidence>
<evidence type="ECO:0000259" key="3">
    <source>
        <dbReference type="PROSITE" id="PS51085"/>
    </source>
</evidence>
<dbReference type="SUPFAM" id="SSF52343">
    <property type="entry name" value="Ferredoxin reductase-like, C-terminal NADP-linked domain"/>
    <property type="match status" value="1"/>
</dbReference>
<dbReference type="Pfam" id="PF00111">
    <property type="entry name" value="Fer2"/>
    <property type="match status" value="1"/>
</dbReference>
<dbReference type="PROSITE" id="PS51384">
    <property type="entry name" value="FAD_FR"/>
    <property type="match status" value="1"/>
</dbReference>
<dbReference type="AlphaFoldDB" id="F5Y678"/>
<keyword evidence="6" id="KW-1185">Reference proteome</keyword>